<dbReference type="Proteomes" id="UP000784294">
    <property type="component" value="Unassembled WGS sequence"/>
</dbReference>
<dbReference type="EMBL" id="CAAALY010040384">
    <property type="protein sequence ID" value="VEL19162.1"/>
    <property type="molecule type" value="Genomic_DNA"/>
</dbReference>
<name>A0A448WSL0_9PLAT</name>
<keyword evidence="2" id="KW-1185">Reference proteome</keyword>
<dbReference type="AlphaFoldDB" id="A0A448WSL0"/>
<comment type="caution">
    <text evidence="1">The sequence shown here is derived from an EMBL/GenBank/DDBJ whole genome shotgun (WGS) entry which is preliminary data.</text>
</comment>
<organism evidence="1 2">
    <name type="scientific">Protopolystoma xenopodis</name>
    <dbReference type="NCBI Taxonomy" id="117903"/>
    <lineage>
        <taxon>Eukaryota</taxon>
        <taxon>Metazoa</taxon>
        <taxon>Spiralia</taxon>
        <taxon>Lophotrochozoa</taxon>
        <taxon>Platyhelminthes</taxon>
        <taxon>Monogenea</taxon>
        <taxon>Polyopisthocotylea</taxon>
        <taxon>Polystomatidea</taxon>
        <taxon>Polystomatidae</taxon>
        <taxon>Protopolystoma</taxon>
    </lineage>
</organism>
<sequence length="342" mass="36104">MGYRPVSGVNTLIVTSSAGPTVSSSPAVGGSSVCPRPLHASHQFAQYQHTHLQQQQQQFHSIQTSSHPQPILVHTASSILAEAAAATTSATTQSALIAPSIVSSQAIGSVASASDSLSATSQLQRAIIIPANSGHQHHQAQQQTLQSCHVSGAVATSANNNLIVVQRTGRRLVNSTPFVQSASNMPLATSSSSVSVPNVPLGRQIRILGLPAFSATGSPSSSPISYAATVPAVGLSPANQPPASASAGLSVHHFQHYQQYQPQQHHHTQHQQYQLPQPSKAMSFHSDQPPLIQSQIPVQRQPVVFPLPTTLSNVALSSFRCHEESKKILEASVREVGEKCVF</sequence>
<evidence type="ECO:0000313" key="1">
    <source>
        <dbReference type="EMBL" id="VEL19162.1"/>
    </source>
</evidence>
<evidence type="ECO:0000313" key="2">
    <source>
        <dbReference type="Proteomes" id="UP000784294"/>
    </source>
</evidence>
<proteinExistence type="predicted"/>
<gene>
    <name evidence="1" type="ORF">PXEA_LOCUS12602</name>
</gene>
<reference evidence="1" key="1">
    <citation type="submission" date="2018-11" db="EMBL/GenBank/DDBJ databases">
        <authorList>
            <consortium name="Pathogen Informatics"/>
        </authorList>
    </citation>
    <scope>NUCLEOTIDE SEQUENCE</scope>
</reference>
<protein>
    <submittedName>
        <fullName evidence="1">Uncharacterized protein</fullName>
    </submittedName>
</protein>
<accession>A0A448WSL0</accession>